<dbReference type="EMBL" id="PKUQ01000010">
    <property type="protein sequence ID" value="PLW78209.1"/>
    <property type="molecule type" value="Genomic_DNA"/>
</dbReference>
<comment type="similarity">
    <text evidence="2">Belongs to the HPr family.</text>
</comment>
<dbReference type="InterPro" id="IPR000032">
    <property type="entry name" value="HPr-like"/>
</dbReference>
<dbReference type="PANTHER" id="PTHR33705">
    <property type="entry name" value="PHOSPHOCARRIER PROTEIN HPR"/>
    <property type="match status" value="1"/>
</dbReference>
<protein>
    <submittedName>
        <fullName evidence="6">HPr family phosphocarrier protein</fullName>
    </submittedName>
</protein>
<dbReference type="PRINTS" id="PR00107">
    <property type="entry name" value="PHOSPHOCPHPR"/>
</dbReference>
<evidence type="ECO:0000259" key="5">
    <source>
        <dbReference type="PROSITE" id="PS51350"/>
    </source>
</evidence>
<evidence type="ECO:0000313" key="6">
    <source>
        <dbReference type="EMBL" id="PLW78209.1"/>
    </source>
</evidence>
<dbReference type="InterPro" id="IPR002114">
    <property type="entry name" value="PTS_HPr_Ser_P_site"/>
</dbReference>
<dbReference type="AlphaFoldDB" id="A0A2N5XUP1"/>
<dbReference type="Gene3D" id="3.30.1340.10">
    <property type="entry name" value="HPr-like"/>
    <property type="match status" value="1"/>
</dbReference>
<dbReference type="PROSITE" id="PS51350">
    <property type="entry name" value="PTS_HPR_DOM"/>
    <property type="match status" value="1"/>
</dbReference>
<dbReference type="PROSITE" id="PS00589">
    <property type="entry name" value="PTS_HPR_SER"/>
    <property type="match status" value="1"/>
</dbReference>
<accession>A0A2N5XUP1</accession>
<dbReference type="InterPro" id="IPR050399">
    <property type="entry name" value="HPr"/>
</dbReference>
<evidence type="ECO:0000313" key="7">
    <source>
        <dbReference type="Proteomes" id="UP000234881"/>
    </source>
</evidence>
<name>A0A2N5XUP1_9HYPH</name>
<dbReference type="RefSeq" id="WP_101532921.1">
    <property type="nucleotide sequence ID" value="NZ_PKUQ01000010.1"/>
</dbReference>
<feature type="domain" description="HPr" evidence="5">
    <location>
        <begin position="14"/>
        <end position="101"/>
    </location>
</feature>
<dbReference type="PANTHER" id="PTHR33705:SF2">
    <property type="entry name" value="PHOSPHOCARRIER PROTEIN NPR"/>
    <property type="match status" value="1"/>
</dbReference>
<dbReference type="Pfam" id="PF00381">
    <property type="entry name" value="PTS-HPr"/>
    <property type="match status" value="1"/>
</dbReference>
<proteinExistence type="inferred from homology"/>
<dbReference type="Proteomes" id="UP000234881">
    <property type="component" value="Unassembled WGS sequence"/>
</dbReference>
<sequence length="102" mass="10631">MQLESTAVSVSQNPVSDRLTIKNKRGLHARASAKFVQLVDQFDAAVTVSKDGQSVCGNSIMGLMMLAAAPGCCIDVVASGSDAKDVLDAISSLIDDRFGEGE</sequence>
<dbReference type="PROSITE" id="PS00369">
    <property type="entry name" value="PTS_HPR_HIS"/>
    <property type="match status" value="1"/>
</dbReference>
<dbReference type="OrthoDB" id="9798965at2"/>
<evidence type="ECO:0000256" key="2">
    <source>
        <dbReference type="ARBA" id="ARBA00010736"/>
    </source>
</evidence>
<dbReference type="NCBIfam" id="TIGR01003">
    <property type="entry name" value="PTS_HPr_family"/>
    <property type="match status" value="1"/>
</dbReference>
<dbReference type="GO" id="GO:0009401">
    <property type="term" value="P:phosphoenolpyruvate-dependent sugar phosphotransferase system"/>
    <property type="evidence" value="ECO:0007669"/>
    <property type="project" value="UniProtKB-KW"/>
</dbReference>
<comment type="caution">
    <text evidence="6">The sequence shown here is derived from an EMBL/GenBank/DDBJ whole genome shotgun (WGS) entry which is preliminary data.</text>
</comment>
<comment type="subcellular location">
    <subcellularLocation>
        <location evidence="1">Cytoplasm</location>
    </subcellularLocation>
</comment>
<keyword evidence="4" id="KW-0598">Phosphotransferase system</keyword>
<dbReference type="GO" id="GO:0005737">
    <property type="term" value="C:cytoplasm"/>
    <property type="evidence" value="ECO:0007669"/>
    <property type="project" value="UniProtKB-SubCell"/>
</dbReference>
<evidence type="ECO:0000256" key="4">
    <source>
        <dbReference type="ARBA" id="ARBA00022683"/>
    </source>
</evidence>
<organism evidence="6 7">
    <name type="scientific">Cohaesibacter celericrescens</name>
    <dbReference type="NCBI Taxonomy" id="2067669"/>
    <lineage>
        <taxon>Bacteria</taxon>
        <taxon>Pseudomonadati</taxon>
        <taxon>Pseudomonadota</taxon>
        <taxon>Alphaproteobacteria</taxon>
        <taxon>Hyphomicrobiales</taxon>
        <taxon>Cohaesibacteraceae</taxon>
    </lineage>
</organism>
<keyword evidence="7" id="KW-1185">Reference proteome</keyword>
<dbReference type="InterPro" id="IPR001020">
    <property type="entry name" value="PTS_HPr_His_P_site"/>
</dbReference>
<dbReference type="CDD" id="cd00367">
    <property type="entry name" value="PTS-HPr_like"/>
    <property type="match status" value="1"/>
</dbReference>
<evidence type="ECO:0000256" key="3">
    <source>
        <dbReference type="ARBA" id="ARBA00022490"/>
    </source>
</evidence>
<reference evidence="6 7" key="1">
    <citation type="submission" date="2018-01" db="EMBL/GenBank/DDBJ databases">
        <title>The draft genome sequence of Cohaesibacter sp. H1304.</title>
        <authorList>
            <person name="Wang N.-N."/>
            <person name="Du Z.-J."/>
        </authorList>
    </citation>
    <scope>NUCLEOTIDE SEQUENCE [LARGE SCALE GENOMIC DNA]</scope>
    <source>
        <strain evidence="6 7">H1304</strain>
    </source>
</reference>
<dbReference type="InterPro" id="IPR035895">
    <property type="entry name" value="HPr-like_sf"/>
</dbReference>
<keyword evidence="3" id="KW-0963">Cytoplasm</keyword>
<gene>
    <name evidence="6" type="ORF">C0081_05900</name>
</gene>
<evidence type="ECO:0000256" key="1">
    <source>
        <dbReference type="ARBA" id="ARBA00004496"/>
    </source>
</evidence>
<dbReference type="SUPFAM" id="SSF55594">
    <property type="entry name" value="HPr-like"/>
    <property type="match status" value="1"/>
</dbReference>